<reference evidence="1 2" key="1">
    <citation type="journal article" date="2010" name="Genome Biol.">
        <title>A first genome assembly of the barley fungal pathogen Pyrenophora teres f. teres.</title>
        <authorList>
            <person name="Ellwood S.R."/>
            <person name="Liu Z."/>
            <person name="Syme R.A."/>
            <person name="Lai Z."/>
            <person name="Hane J.K."/>
            <person name="Keiper F."/>
            <person name="Moffat C.S."/>
            <person name="Oliver R.P."/>
            <person name="Friesen T.L."/>
        </authorList>
    </citation>
    <scope>NUCLEOTIDE SEQUENCE [LARGE SCALE GENOMIC DNA]</scope>
    <source>
        <strain evidence="1 2">0-1</strain>
    </source>
</reference>
<dbReference type="Proteomes" id="UP000001067">
    <property type="component" value="Unassembled WGS sequence"/>
</dbReference>
<organism evidence="2">
    <name type="scientific">Pyrenophora teres f. teres (strain 0-1)</name>
    <name type="common">Barley net blotch fungus</name>
    <name type="synonym">Drechslera teres f. teres</name>
    <dbReference type="NCBI Taxonomy" id="861557"/>
    <lineage>
        <taxon>Eukaryota</taxon>
        <taxon>Fungi</taxon>
        <taxon>Dikarya</taxon>
        <taxon>Ascomycota</taxon>
        <taxon>Pezizomycotina</taxon>
        <taxon>Dothideomycetes</taxon>
        <taxon>Pleosporomycetidae</taxon>
        <taxon>Pleosporales</taxon>
        <taxon>Pleosporineae</taxon>
        <taxon>Pleosporaceae</taxon>
        <taxon>Pyrenophora</taxon>
    </lineage>
</organism>
<evidence type="ECO:0000313" key="2">
    <source>
        <dbReference type="Proteomes" id="UP000001067"/>
    </source>
</evidence>
<dbReference type="EMBL" id="GL533810">
    <property type="protein sequence ID" value="EFQ93551.1"/>
    <property type="molecule type" value="Genomic_DNA"/>
</dbReference>
<sequence length="114" mass="12336">MPMEIIARQSTRDMIKFANPEAESALWRSSRSVATYAIRLFKLLKPQIVLALSAAISKIHISFDGWTTKGGKRGFFGIVAHFATAAGAVHDLPIGLPQLAGAHTGKIKIQFCAT</sequence>
<dbReference type="OrthoDB" id="3693538at2759"/>
<evidence type="ECO:0000313" key="1">
    <source>
        <dbReference type="EMBL" id="EFQ93551.1"/>
    </source>
</evidence>
<proteinExistence type="predicted"/>
<dbReference type="AlphaFoldDB" id="E3RL48"/>
<dbReference type="KEGG" id="pte:PTT_09063"/>
<dbReference type="HOGENOM" id="CLU_2122322_0_0_1"/>
<keyword evidence="2" id="KW-1185">Reference proteome</keyword>
<dbReference type="eggNOG" id="ENOG502SXXZ">
    <property type="taxonomic scope" value="Eukaryota"/>
</dbReference>
<name>E3RL48_PYRTT</name>
<gene>
    <name evidence="1" type="ORF">PTT_09063</name>
</gene>
<protein>
    <submittedName>
        <fullName evidence="1">Uncharacterized protein</fullName>
    </submittedName>
</protein>
<accession>E3RL48</accession>